<name>A0A7G9GD58_9FIRM</name>
<keyword evidence="6" id="KW-1185">Reference proteome</keyword>
<dbReference type="HAMAP" id="MF_02217">
    <property type="entry name" value="TrmR_methyltr"/>
    <property type="match status" value="1"/>
</dbReference>
<dbReference type="GO" id="GO:0008757">
    <property type="term" value="F:S-adenosylmethionine-dependent methyltransferase activity"/>
    <property type="evidence" value="ECO:0007669"/>
    <property type="project" value="TreeGrafter"/>
</dbReference>
<evidence type="ECO:0000313" key="5">
    <source>
        <dbReference type="EMBL" id="QNM08740.1"/>
    </source>
</evidence>
<evidence type="ECO:0000256" key="1">
    <source>
        <dbReference type="ARBA" id="ARBA00022603"/>
    </source>
</evidence>
<feature type="binding site" evidence="4">
    <location>
        <position position="37"/>
    </location>
    <ligand>
        <name>S-adenosyl-L-methionine</name>
        <dbReference type="ChEBI" id="CHEBI:59789"/>
    </ligand>
</feature>
<evidence type="ECO:0000256" key="4">
    <source>
        <dbReference type="HAMAP-Rule" id="MF_02217"/>
    </source>
</evidence>
<sequence>MIVDDRMITYINSLDRGHTPFLEELERRAKEERVPVIRREMQSFLKVFLMMRRPARILEVGAAVGFSSILMATYGPEDCQITTIENYAKRIPEARKNFRESGYEKQITLLEGDAAELLKTLEPPFDFIFMDAAKGQYLHFLPELLRLMVPGSVLISDNVLQDGDIVESHYLVGRRNRTIYKRMREYLYELKHSELLETSIIPLGDGITVSVMRGRE</sequence>
<feature type="binding site" evidence="4">
    <location>
        <begin position="113"/>
        <end position="114"/>
    </location>
    <ligand>
        <name>S-adenosyl-L-methionine</name>
        <dbReference type="ChEBI" id="CHEBI:59789"/>
    </ligand>
</feature>
<dbReference type="Pfam" id="PF01596">
    <property type="entry name" value="Methyltransf_3"/>
    <property type="match status" value="1"/>
</dbReference>
<evidence type="ECO:0000256" key="2">
    <source>
        <dbReference type="ARBA" id="ARBA00022679"/>
    </source>
</evidence>
<feature type="binding site" evidence="4">
    <location>
        <position position="85"/>
    </location>
    <ligand>
        <name>S-adenosyl-L-methionine</name>
        <dbReference type="ChEBI" id="CHEBI:59789"/>
    </ligand>
</feature>
<keyword evidence="4" id="KW-0479">Metal-binding</keyword>
<dbReference type="GO" id="GO:0000287">
    <property type="term" value="F:magnesium ion binding"/>
    <property type="evidence" value="ECO:0007669"/>
    <property type="project" value="UniProtKB-UniRule"/>
</dbReference>
<feature type="binding site" evidence="4">
    <location>
        <position position="158"/>
    </location>
    <ligand>
        <name>Mg(2+)</name>
        <dbReference type="ChEBI" id="CHEBI:18420"/>
    </ligand>
</feature>
<dbReference type="InterPro" id="IPR050362">
    <property type="entry name" value="Cation-dep_OMT"/>
</dbReference>
<organism evidence="5 6">
    <name type="scientific">Wansuia hejianensis</name>
    <dbReference type="NCBI Taxonomy" id="2763667"/>
    <lineage>
        <taxon>Bacteria</taxon>
        <taxon>Bacillati</taxon>
        <taxon>Bacillota</taxon>
        <taxon>Clostridia</taxon>
        <taxon>Lachnospirales</taxon>
        <taxon>Lachnospiraceae</taxon>
        <taxon>Wansuia</taxon>
    </lineage>
</organism>
<keyword evidence="3 4" id="KW-0949">S-adenosyl-L-methionine</keyword>
<dbReference type="PROSITE" id="PS51682">
    <property type="entry name" value="SAM_OMT_I"/>
    <property type="match status" value="1"/>
</dbReference>
<dbReference type="RefSeq" id="WP_118645750.1">
    <property type="nucleotide sequence ID" value="NZ_CP060635.1"/>
</dbReference>
<proteinExistence type="inferred from homology"/>
<comment type="catalytic activity">
    <reaction evidence="4">
        <text>5-hydroxyuridine(34) in tRNA + S-adenosyl-L-methionine = 5-methoxyuridine(34) in tRNA + S-adenosyl-L-homocysteine + H(+)</text>
        <dbReference type="Rhea" id="RHEA:60524"/>
        <dbReference type="Rhea" id="RHEA-COMP:13381"/>
        <dbReference type="Rhea" id="RHEA-COMP:15591"/>
        <dbReference type="ChEBI" id="CHEBI:15378"/>
        <dbReference type="ChEBI" id="CHEBI:57856"/>
        <dbReference type="ChEBI" id="CHEBI:59789"/>
        <dbReference type="ChEBI" id="CHEBI:136877"/>
        <dbReference type="ChEBI" id="CHEBI:143860"/>
    </reaction>
</comment>
<keyword evidence="4" id="KW-0460">Magnesium</keyword>
<comment type="function">
    <text evidence="4">Catalyzes the methylation of 5-hydroxyuridine (ho5U) to form 5-methoxyuridine (mo5U) at position 34 in tRNAs.</text>
</comment>
<dbReference type="EMBL" id="CP060635">
    <property type="protein sequence ID" value="QNM08740.1"/>
    <property type="molecule type" value="Genomic_DNA"/>
</dbReference>
<feature type="binding site" evidence="4">
    <location>
        <position position="157"/>
    </location>
    <ligand>
        <name>Mg(2+)</name>
        <dbReference type="ChEBI" id="CHEBI:18420"/>
    </ligand>
</feature>
<comment type="subunit">
    <text evidence="4">Homodimer.</text>
</comment>
<dbReference type="SUPFAM" id="SSF53335">
    <property type="entry name" value="S-adenosyl-L-methionine-dependent methyltransferases"/>
    <property type="match status" value="1"/>
</dbReference>
<keyword evidence="1 4" id="KW-0489">Methyltransferase</keyword>
<dbReference type="PANTHER" id="PTHR10509">
    <property type="entry name" value="O-METHYLTRANSFERASE-RELATED"/>
    <property type="match status" value="1"/>
</dbReference>
<dbReference type="PANTHER" id="PTHR10509:SF14">
    <property type="entry name" value="CAFFEOYL-COA O-METHYLTRANSFERASE 3-RELATED"/>
    <property type="match status" value="1"/>
</dbReference>
<dbReference type="InterPro" id="IPR029063">
    <property type="entry name" value="SAM-dependent_MTases_sf"/>
</dbReference>
<accession>A0A7G9GD58</accession>
<dbReference type="CDD" id="cd02440">
    <property type="entry name" value="AdoMet_MTases"/>
    <property type="match status" value="1"/>
</dbReference>
<evidence type="ECO:0000313" key="6">
    <source>
        <dbReference type="Proteomes" id="UP000515860"/>
    </source>
</evidence>
<dbReference type="GO" id="GO:0030488">
    <property type="term" value="P:tRNA methylation"/>
    <property type="evidence" value="ECO:0007669"/>
    <property type="project" value="UniProtKB-UniRule"/>
</dbReference>
<dbReference type="Proteomes" id="UP000515860">
    <property type="component" value="Chromosome"/>
</dbReference>
<comment type="similarity">
    <text evidence="4">Belongs to the class I-like SAM-binding methyltransferase superfamily. Cation-dependent O-methyltransferase family.</text>
</comment>
<dbReference type="InterPro" id="IPR002935">
    <property type="entry name" value="SAM_O-MeTrfase"/>
</dbReference>
<dbReference type="Gene3D" id="3.40.50.150">
    <property type="entry name" value="Vaccinia Virus protein VP39"/>
    <property type="match status" value="1"/>
</dbReference>
<dbReference type="InterPro" id="IPR043675">
    <property type="entry name" value="TrmR_methyltr"/>
</dbReference>
<feature type="binding site" evidence="4">
    <location>
        <position position="131"/>
    </location>
    <ligand>
        <name>Mg(2+)</name>
        <dbReference type="ChEBI" id="CHEBI:18420"/>
    </ligand>
</feature>
<feature type="binding site" evidence="4">
    <location>
        <position position="67"/>
    </location>
    <ligand>
        <name>S-adenosyl-L-methionine</name>
        <dbReference type="ChEBI" id="CHEBI:59789"/>
    </ligand>
</feature>
<dbReference type="KEGG" id="whj:H9Q79_18230"/>
<dbReference type="GO" id="GO:0016300">
    <property type="term" value="F:tRNA (uridine) methyltransferase activity"/>
    <property type="evidence" value="ECO:0007669"/>
    <property type="project" value="UniProtKB-UniRule"/>
</dbReference>
<dbReference type="GO" id="GO:0008171">
    <property type="term" value="F:O-methyltransferase activity"/>
    <property type="evidence" value="ECO:0007669"/>
    <property type="project" value="InterPro"/>
</dbReference>
<gene>
    <name evidence="4" type="primary">trmR</name>
    <name evidence="5" type="ORF">H9Q79_18230</name>
</gene>
<dbReference type="EC" id="2.1.1.-" evidence="4"/>
<keyword evidence="4" id="KW-0819">tRNA processing</keyword>
<feature type="binding site" evidence="4">
    <location>
        <position position="131"/>
    </location>
    <ligand>
        <name>S-adenosyl-L-methionine</name>
        <dbReference type="ChEBI" id="CHEBI:59789"/>
    </ligand>
</feature>
<keyword evidence="2 4" id="KW-0808">Transferase</keyword>
<dbReference type="AlphaFoldDB" id="A0A7G9GD58"/>
<reference evidence="5 6" key="1">
    <citation type="submission" date="2020-08" db="EMBL/GenBank/DDBJ databases">
        <authorList>
            <person name="Liu C."/>
            <person name="Sun Q."/>
        </authorList>
    </citation>
    <scope>NUCLEOTIDE SEQUENCE [LARGE SCALE GENOMIC DNA]</scope>
    <source>
        <strain evidence="5 6">NSJ-29</strain>
    </source>
</reference>
<protein>
    <recommendedName>
        <fullName evidence="4">tRNA 5-hydroxyuridine methyltransferase</fullName>
        <ecNumber evidence="4">2.1.1.-</ecNumber>
    </recommendedName>
    <alternativeName>
        <fullName evidence="4">ho5U methyltransferase</fullName>
    </alternativeName>
</protein>
<evidence type="ECO:0000256" key="3">
    <source>
        <dbReference type="ARBA" id="ARBA00022691"/>
    </source>
</evidence>